<sequence>MAPIWCHSAMCIVCLSISGRPLGSGRRKAANTPSWPGLLKRERAYRPRQALKEPVMQSRGRMLRSLQHVGIPSPQGPADKEGDSGSNLNVQRPLSDAQSSDCPISRATAWSLSAKCEHERYAEAVSHLTFVCRVLGSKKEASQGG</sequence>
<evidence type="ECO:0000313" key="3">
    <source>
        <dbReference type="EMBL" id="KAK3372858.1"/>
    </source>
</evidence>
<feature type="compositionally biased region" description="Polar residues" evidence="1">
    <location>
        <begin position="84"/>
        <end position="102"/>
    </location>
</feature>
<keyword evidence="4" id="KW-1185">Reference proteome</keyword>
<feature type="signal peptide" evidence="2">
    <location>
        <begin position="1"/>
        <end position="25"/>
    </location>
</feature>
<accession>A0AAE0K9Y6</accession>
<dbReference type="Proteomes" id="UP001287356">
    <property type="component" value="Unassembled WGS sequence"/>
</dbReference>
<organism evidence="3 4">
    <name type="scientific">Lasiosphaeria ovina</name>
    <dbReference type="NCBI Taxonomy" id="92902"/>
    <lineage>
        <taxon>Eukaryota</taxon>
        <taxon>Fungi</taxon>
        <taxon>Dikarya</taxon>
        <taxon>Ascomycota</taxon>
        <taxon>Pezizomycotina</taxon>
        <taxon>Sordariomycetes</taxon>
        <taxon>Sordariomycetidae</taxon>
        <taxon>Sordariales</taxon>
        <taxon>Lasiosphaeriaceae</taxon>
        <taxon>Lasiosphaeria</taxon>
    </lineage>
</organism>
<comment type="caution">
    <text evidence="3">The sequence shown here is derived from an EMBL/GenBank/DDBJ whole genome shotgun (WGS) entry which is preliminary data.</text>
</comment>
<feature type="region of interest" description="Disordered" evidence="1">
    <location>
        <begin position="66"/>
        <end position="102"/>
    </location>
</feature>
<keyword evidence="2" id="KW-0732">Signal</keyword>
<gene>
    <name evidence="3" type="ORF">B0T24DRAFT_593120</name>
</gene>
<name>A0AAE0K9Y6_9PEZI</name>
<feature type="chain" id="PRO_5042122070" evidence="2">
    <location>
        <begin position="26"/>
        <end position="145"/>
    </location>
</feature>
<reference evidence="3" key="2">
    <citation type="submission" date="2023-06" db="EMBL/GenBank/DDBJ databases">
        <authorList>
            <consortium name="Lawrence Berkeley National Laboratory"/>
            <person name="Haridas S."/>
            <person name="Hensen N."/>
            <person name="Bonometti L."/>
            <person name="Westerberg I."/>
            <person name="Brannstrom I.O."/>
            <person name="Guillou S."/>
            <person name="Cros-Aarteil S."/>
            <person name="Calhoun S."/>
            <person name="Kuo A."/>
            <person name="Mondo S."/>
            <person name="Pangilinan J."/>
            <person name="Riley R."/>
            <person name="Labutti K."/>
            <person name="Andreopoulos B."/>
            <person name="Lipzen A."/>
            <person name="Chen C."/>
            <person name="Yanf M."/>
            <person name="Daum C."/>
            <person name="Ng V."/>
            <person name="Clum A."/>
            <person name="Steindorff A."/>
            <person name="Ohm R."/>
            <person name="Martin F."/>
            <person name="Silar P."/>
            <person name="Natvig D."/>
            <person name="Lalanne C."/>
            <person name="Gautier V."/>
            <person name="Ament-Velasquez S.L."/>
            <person name="Kruys A."/>
            <person name="Hutchinson M.I."/>
            <person name="Powell A.J."/>
            <person name="Barry K."/>
            <person name="Miller A.N."/>
            <person name="Grigoriev I.V."/>
            <person name="Debuchy R."/>
            <person name="Gladieux P."/>
            <person name="Thoren M.H."/>
            <person name="Johannesson H."/>
        </authorList>
    </citation>
    <scope>NUCLEOTIDE SEQUENCE</scope>
    <source>
        <strain evidence="3">CBS 958.72</strain>
    </source>
</reference>
<dbReference type="EMBL" id="JAULSN010000004">
    <property type="protein sequence ID" value="KAK3372858.1"/>
    <property type="molecule type" value="Genomic_DNA"/>
</dbReference>
<reference evidence="3" key="1">
    <citation type="journal article" date="2023" name="Mol. Phylogenet. Evol.">
        <title>Genome-scale phylogeny and comparative genomics of the fungal order Sordariales.</title>
        <authorList>
            <person name="Hensen N."/>
            <person name="Bonometti L."/>
            <person name="Westerberg I."/>
            <person name="Brannstrom I.O."/>
            <person name="Guillou S."/>
            <person name="Cros-Aarteil S."/>
            <person name="Calhoun S."/>
            <person name="Haridas S."/>
            <person name="Kuo A."/>
            <person name="Mondo S."/>
            <person name="Pangilinan J."/>
            <person name="Riley R."/>
            <person name="LaButti K."/>
            <person name="Andreopoulos B."/>
            <person name="Lipzen A."/>
            <person name="Chen C."/>
            <person name="Yan M."/>
            <person name="Daum C."/>
            <person name="Ng V."/>
            <person name="Clum A."/>
            <person name="Steindorff A."/>
            <person name="Ohm R.A."/>
            <person name="Martin F."/>
            <person name="Silar P."/>
            <person name="Natvig D.O."/>
            <person name="Lalanne C."/>
            <person name="Gautier V."/>
            <person name="Ament-Velasquez S.L."/>
            <person name="Kruys A."/>
            <person name="Hutchinson M.I."/>
            <person name="Powell A.J."/>
            <person name="Barry K."/>
            <person name="Miller A.N."/>
            <person name="Grigoriev I.V."/>
            <person name="Debuchy R."/>
            <person name="Gladieux P."/>
            <person name="Hiltunen Thoren M."/>
            <person name="Johannesson H."/>
        </authorList>
    </citation>
    <scope>NUCLEOTIDE SEQUENCE</scope>
    <source>
        <strain evidence="3">CBS 958.72</strain>
    </source>
</reference>
<evidence type="ECO:0000256" key="2">
    <source>
        <dbReference type="SAM" id="SignalP"/>
    </source>
</evidence>
<proteinExistence type="predicted"/>
<dbReference type="AlphaFoldDB" id="A0AAE0K9Y6"/>
<evidence type="ECO:0000256" key="1">
    <source>
        <dbReference type="SAM" id="MobiDB-lite"/>
    </source>
</evidence>
<protein>
    <submittedName>
        <fullName evidence="3">Uncharacterized protein</fullName>
    </submittedName>
</protein>
<evidence type="ECO:0000313" key="4">
    <source>
        <dbReference type="Proteomes" id="UP001287356"/>
    </source>
</evidence>